<evidence type="ECO:0000313" key="1">
    <source>
        <dbReference type="EMBL" id="KND28502.1"/>
    </source>
</evidence>
<dbReference type="Proteomes" id="UP000037151">
    <property type="component" value="Unassembled WGS sequence"/>
</dbReference>
<organism evidence="1 2">
    <name type="scientific">Streptomyces acidiscabies</name>
    <dbReference type="NCBI Taxonomy" id="42234"/>
    <lineage>
        <taxon>Bacteria</taxon>
        <taxon>Bacillati</taxon>
        <taxon>Actinomycetota</taxon>
        <taxon>Actinomycetes</taxon>
        <taxon>Kitasatosporales</taxon>
        <taxon>Streptomycetaceae</taxon>
        <taxon>Streptomyces</taxon>
    </lineage>
</organism>
<sequence>MTTGPRGQFLAQFALDRARHGAQHVERAVRLGLVDQGDREADVHDDIRTDVRLGDAAQARLAPHPAEVDGGHAQSGVVVDLQDASRDAQAHGFLISCR</sequence>
<name>A0A0L0JRV4_9ACTN</name>
<protein>
    <submittedName>
        <fullName evidence="1">Uncharacterized protein</fullName>
    </submittedName>
</protein>
<gene>
    <name evidence="1" type="ORF">IQ63_33315</name>
</gene>
<dbReference type="EMBL" id="JPPY01000188">
    <property type="protein sequence ID" value="KND28502.1"/>
    <property type="molecule type" value="Genomic_DNA"/>
</dbReference>
<reference evidence="2" key="1">
    <citation type="submission" date="2014-07" db="EMBL/GenBank/DDBJ databases">
        <title>Genome sequencing of plant-pathogenic Streptomyces species.</title>
        <authorList>
            <person name="Harrison J."/>
            <person name="Sapp M."/>
            <person name="Thwaites R."/>
            <person name="Studholme D.J."/>
        </authorList>
    </citation>
    <scope>NUCLEOTIDE SEQUENCE [LARGE SCALE GENOMIC DNA]</scope>
    <source>
        <strain evidence="2">NCPPB 4445</strain>
    </source>
</reference>
<dbReference type="AlphaFoldDB" id="A0A0L0JRV4"/>
<accession>A0A0L0JRV4</accession>
<comment type="caution">
    <text evidence="1">The sequence shown here is derived from an EMBL/GenBank/DDBJ whole genome shotgun (WGS) entry which is preliminary data.</text>
</comment>
<proteinExistence type="predicted"/>
<evidence type="ECO:0000313" key="2">
    <source>
        <dbReference type="Proteomes" id="UP000037151"/>
    </source>
</evidence>